<gene>
    <name evidence="1" type="ORF">FHR82_008911</name>
</gene>
<proteinExistence type="predicted"/>
<dbReference type="RefSeq" id="WP_184816625.1">
    <property type="nucleotide sequence ID" value="NZ_JACHJQ010000015.1"/>
</dbReference>
<sequence>MDMAKSGAIWGAIWIEAGAEAFPGGAWDDLPAAVLTAAIKATRSLRHPDMPTYFPFFDGPFDVRLDLVDTEMMSVQGRRNGQVCFQQNVLTRLWVGGLRDCARAFVGRCAENGWGDSTDVVEIGAQLKAL</sequence>
<dbReference type="AlphaFoldDB" id="A0A7W7QFP9"/>
<dbReference type="Proteomes" id="UP000520767">
    <property type="component" value="Unassembled WGS sequence"/>
</dbReference>
<protein>
    <submittedName>
        <fullName evidence="1">Uncharacterized protein</fullName>
    </submittedName>
</protein>
<keyword evidence="2" id="KW-1185">Reference proteome</keyword>
<evidence type="ECO:0000313" key="1">
    <source>
        <dbReference type="EMBL" id="MBB4912639.1"/>
    </source>
</evidence>
<reference evidence="1 2" key="1">
    <citation type="submission" date="2020-08" db="EMBL/GenBank/DDBJ databases">
        <title>Genomic Encyclopedia of Type Strains, Phase III (KMG-III): the genomes of soil and plant-associated and newly described type strains.</title>
        <authorList>
            <person name="Whitman W."/>
        </authorList>
    </citation>
    <scope>NUCLEOTIDE SEQUENCE [LARGE SCALE GENOMIC DNA]</scope>
    <source>
        <strain evidence="1 2">CECT 8960</strain>
    </source>
</reference>
<accession>A0A7W7QFP9</accession>
<evidence type="ECO:0000313" key="2">
    <source>
        <dbReference type="Proteomes" id="UP000520767"/>
    </source>
</evidence>
<dbReference type="EMBL" id="JACHJQ010000015">
    <property type="protein sequence ID" value="MBB4912639.1"/>
    <property type="molecule type" value="Genomic_DNA"/>
</dbReference>
<name>A0A7W7QFP9_9PSEU</name>
<organism evidence="1 2">
    <name type="scientific">Actinophytocola algeriensis</name>
    <dbReference type="NCBI Taxonomy" id="1768010"/>
    <lineage>
        <taxon>Bacteria</taxon>
        <taxon>Bacillati</taxon>
        <taxon>Actinomycetota</taxon>
        <taxon>Actinomycetes</taxon>
        <taxon>Pseudonocardiales</taxon>
        <taxon>Pseudonocardiaceae</taxon>
    </lineage>
</organism>
<comment type="caution">
    <text evidence="1">The sequence shown here is derived from an EMBL/GenBank/DDBJ whole genome shotgun (WGS) entry which is preliminary data.</text>
</comment>